<protein>
    <recommendedName>
        <fullName evidence="3">Arginine deiminase</fullName>
        <shortName evidence="3">ADI</shortName>
        <ecNumber evidence="3">3.5.3.6</ecNumber>
    </recommendedName>
    <alternativeName>
        <fullName evidence="3">Arginine dihydrolase</fullName>
        <shortName evidence="3">AD</shortName>
    </alternativeName>
</protein>
<reference evidence="5 6" key="1">
    <citation type="journal article" date="2009" name="Stand. Genomic Sci.">
        <title>Complete genome sequence of Slackia heliotrinireducens type strain (RHS 1).</title>
        <authorList>
            <person name="Pukall R."/>
            <person name="Lapidus A."/>
            <person name="Nolan M."/>
            <person name="Copeland A."/>
            <person name="Glavina Del Rio T."/>
            <person name="Lucas S."/>
            <person name="Chen F."/>
            <person name="Tice H."/>
            <person name="Cheng J.F."/>
            <person name="Chertkov O."/>
            <person name="Bruce D."/>
            <person name="Goodwin L."/>
            <person name="Kuske C."/>
            <person name="Brettin T."/>
            <person name="Detter J.C."/>
            <person name="Han C."/>
            <person name="Pitluck S."/>
            <person name="Pati A."/>
            <person name="Mavrommatis K."/>
            <person name="Ivanova N."/>
            <person name="Ovchinnikova G."/>
            <person name="Chen A."/>
            <person name="Palaniappan K."/>
            <person name="Schneider S."/>
            <person name="Rohde M."/>
            <person name="Chain P."/>
            <person name="D'haeseleer P."/>
            <person name="Goker M."/>
            <person name="Bristow J."/>
            <person name="Eisen J.A."/>
            <person name="Markowitz V."/>
            <person name="Kyrpides N.C."/>
            <person name="Klenk H.P."/>
            <person name="Hugenholtz P."/>
        </authorList>
    </citation>
    <scope>NUCLEOTIDE SEQUENCE [LARGE SCALE GENOMIC DNA]</scope>
    <source>
        <strain evidence="6">ATCC 29202 / DSM 20476 / NCTC 11029 / RHS 1</strain>
    </source>
</reference>
<dbReference type="HAMAP" id="MF_00242">
    <property type="entry name" value="Arg_deiminase"/>
    <property type="match status" value="1"/>
</dbReference>
<comment type="catalytic activity">
    <reaction evidence="3">
        <text>L-arginine + H2O = L-citrulline + NH4(+)</text>
        <dbReference type="Rhea" id="RHEA:19597"/>
        <dbReference type="ChEBI" id="CHEBI:15377"/>
        <dbReference type="ChEBI" id="CHEBI:28938"/>
        <dbReference type="ChEBI" id="CHEBI:32682"/>
        <dbReference type="ChEBI" id="CHEBI:57743"/>
        <dbReference type="EC" id="3.5.3.6"/>
    </reaction>
</comment>
<dbReference type="PIRSF" id="PIRSF006356">
    <property type="entry name" value="Arg_deiminase"/>
    <property type="match status" value="1"/>
</dbReference>
<dbReference type="RefSeq" id="WP_012797415.1">
    <property type="nucleotide sequence ID" value="NC_013165.1"/>
</dbReference>
<evidence type="ECO:0000256" key="2">
    <source>
        <dbReference type="ARBA" id="ARBA00022801"/>
    </source>
</evidence>
<dbReference type="UniPathway" id="UPA00254">
    <property type="reaction ID" value="UER00364"/>
</dbReference>
<dbReference type="HOGENOM" id="CLU_052662_0_1_11"/>
<keyword evidence="3" id="KW-0963">Cytoplasm</keyword>
<keyword evidence="3" id="KW-0056">Arginine metabolism</keyword>
<dbReference type="eggNOG" id="COG2235">
    <property type="taxonomic scope" value="Bacteria"/>
</dbReference>
<dbReference type="EMBL" id="CP001684">
    <property type="protein sequence ID" value="ACV21304.1"/>
    <property type="molecule type" value="Genomic_DNA"/>
</dbReference>
<dbReference type="GO" id="GO:0005737">
    <property type="term" value="C:cytoplasm"/>
    <property type="evidence" value="ECO:0007669"/>
    <property type="project" value="UniProtKB-SubCell"/>
</dbReference>
<evidence type="ECO:0000313" key="6">
    <source>
        <dbReference type="Proteomes" id="UP000002026"/>
    </source>
</evidence>
<dbReference type="STRING" id="471855.Shel_02360"/>
<dbReference type="KEGG" id="shi:Shel_02360"/>
<dbReference type="GO" id="GO:0016990">
    <property type="term" value="F:arginine deiminase activity"/>
    <property type="evidence" value="ECO:0007669"/>
    <property type="project" value="UniProtKB-UniRule"/>
</dbReference>
<comment type="similarity">
    <text evidence="1 3">Belongs to the arginine deiminase family.</text>
</comment>
<keyword evidence="2 3" id="KW-0378">Hydrolase</keyword>
<evidence type="ECO:0000256" key="1">
    <source>
        <dbReference type="ARBA" id="ARBA00010206"/>
    </source>
</evidence>
<organism evidence="5 6">
    <name type="scientific">Slackia heliotrinireducens (strain ATCC 29202 / DSM 20476 / NCTC 11029 / RHS 1)</name>
    <name type="common">Peptococcus heliotrinreducens</name>
    <dbReference type="NCBI Taxonomy" id="471855"/>
    <lineage>
        <taxon>Bacteria</taxon>
        <taxon>Bacillati</taxon>
        <taxon>Actinomycetota</taxon>
        <taxon>Coriobacteriia</taxon>
        <taxon>Eggerthellales</taxon>
        <taxon>Eggerthellaceae</taxon>
        <taxon>Slackia</taxon>
    </lineage>
</organism>
<dbReference type="PRINTS" id="PR01466">
    <property type="entry name" value="ARGDEIMINASE"/>
</dbReference>
<sequence length="417" mass="47035">MTGIHVTSEIGNLRKVCVHRPGDELLNLPPDSLDRLLFNDVPFLDVAQQEHDAFVDMLRSQGVEVLYLENLVAETFDASPKFRARFLDQFIAEASIKGDQMAKEVRAYLDSFEDNLALVKKTMAGITRSELDLPRTYPYTTLQDMVNEHFNRDSVLVVDPMPNLCFIRDPFACIGESVTVNRMHSPIRNRESLYMEHLFSCHPDFVNTPQLLSRTDPYSIEGGDVLNLTRKSLAVGVSQRTEPAAIDHIARNVFWNTEGSEIERIFAFEIPPYSEFTHLDTVFTQIDVDKYTVHPAILGSMRVYEMSKGSRPGEVRIKRHVDALERILEYATGVDGIKLIPCGGQDRLASVREQWNDGTNTLCIKPGTICVYQRNKVTNDLLYKEGLELLVVPSAELSRGRGGPRCMSAALQRADVL</sequence>
<dbReference type="Proteomes" id="UP000002026">
    <property type="component" value="Chromosome"/>
</dbReference>
<dbReference type="NCBIfam" id="NF002381">
    <property type="entry name" value="PRK01388.1"/>
    <property type="match status" value="1"/>
</dbReference>
<dbReference type="Pfam" id="PF02274">
    <property type="entry name" value="ADI"/>
    <property type="match status" value="1"/>
</dbReference>
<dbReference type="Gene3D" id="1.10.3930.10">
    <property type="entry name" value="Arginine deiminase"/>
    <property type="match status" value="1"/>
</dbReference>
<dbReference type="InterPro" id="IPR003876">
    <property type="entry name" value="Arg_deiminase"/>
</dbReference>
<dbReference type="GO" id="GO:0019546">
    <property type="term" value="P:L-arginine deiminase pathway"/>
    <property type="evidence" value="ECO:0007669"/>
    <property type="project" value="TreeGrafter"/>
</dbReference>
<evidence type="ECO:0000256" key="4">
    <source>
        <dbReference type="PIRSR" id="PIRSR006356-1"/>
    </source>
</evidence>
<dbReference type="AlphaFoldDB" id="C7N1L2"/>
<accession>C7N1L2</accession>
<dbReference type="PANTHER" id="PTHR47271:SF2">
    <property type="entry name" value="ARGININE DEIMINASE"/>
    <property type="match status" value="1"/>
</dbReference>
<dbReference type="PANTHER" id="PTHR47271">
    <property type="entry name" value="ARGININE DEIMINASE"/>
    <property type="match status" value="1"/>
</dbReference>
<comment type="pathway">
    <text evidence="3">Amino-acid degradation; L-arginine degradation via ADI pathway; carbamoyl phosphate from L-arginine: step 1/2.</text>
</comment>
<dbReference type="EC" id="3.5.3.6" evidence="3"/>
<evidence type="ECO:0000313" key="5">
    <source>
        <dbReference type="EMBL" id="ACV21304.1"/>
    </source>
</evidence>
<comment type="subcellular location">
    <subcellularLocation>
        <location evidence="3">Cytoplasm</location>
    </subcellularLocation>
</comment>
<name>C7N1L2_SLAHD</name>
<evidence type="ECO:0000256" key="3">
    <source>
        <dbReference type="HAMAP-Rule" id="MF_00242"/>
    </source>
</evidence>
<dbReference type="Gene3D" id="3.75.10.10">
    <property type="entry name" value="L-arginine/glycine Amidinotransferase, Chain A"/>
    <property type="match status" value="1"/>
</dbReference>
<feature type="active site" description="Amidino-cysteine intermediate" evidence="3 4">
    <location>
        <position position="406"/>
    </location>
</feature>
<gene>
    <name evidence="3" type="primary">arcA</name>
    <name evidence="5" type="ordered locus">Shel_02360</name>
</gene>
<dbReference type="SUPFAM" id="SSF55909">
    <property type="entry name" value="Pentein"/>
    <property type="match status" value="1"/>
</dbReference>
<proteinExistence type="inferred from homology"/>
<keyword evidence="6" id="KW-1185">Reference proteome</keyword>